<protein>
    <submittedName>
        <fullName evidence="1">Uncharacterized protein</fullName>
    </submittedName>
</protein>
<gene>
    <name evidence="1" type="ORF">THIOM_005098</name>
</gene>
<dbReference type="AlphaFoldDB" id="A0A176RU42"/>
<organism evidence="1 2">
    <name type="scientific">Candidatus Thiomargarita nelsonii</name>
    <dbReference type="NCBI Taxonomy" id="1003181"/>
    <lineage>
        <taxon>Bacteria</taxon>
        <taxon>Pseudomonadati</taxon>
        <taxon>Pseudomonadota</taxon>
        <taxon>Gammaproteobacteria</taxon>
        <taxon>Thiotrichales</taxon>
        <taxon>Thiotrichaceae</taxon>
        <taxon>Thiomargarita</taxon>
    </lineage>
</organism>
<sequence length="108" mass="13169">FELVWHYSKENSDDWIEEIKCILSQTTEIDAELFIFCTYVLLECNTNLKDLLEPYRNHSNSQIKRQAEYVIGRLEPRKKKLEPRKLEPRKKNPRIGKLKNWIKRHWAR</sequence>
<proteinExistence type="predicted"/>
<reference evidence="1 2" key="1">
    <citation type="submission" date="2016-05" db="EMBL/GenBank/DDBJ databases">
        <title>Single-cell genome of chain-forming Candidatus Thiomargarita nelsonii and comparison to other large sulfur-oxidizing bacteria.</title>
        <authorList>
            <person name="Winkel M."/>
            <person name="Salman V."/>
            <person name="Woyke T."/>
            <person name="Schulz-Vogt H."/>
            <person name="Richter M."/>
            <person name="Flood B."/>
            <person name="Bailey J."/>
            <person name="Amann R."/>
            <person name="Mussmann M."/>
        </authorList>
    </citation>
    <scope>NUCLEOTIDE SEQUENCE [LARGE SCALE GENOMIC DNA]</scope>
    <source>
        <strain evidence="1 2">THI036</strain>
    </source>
</reference>
<evidence type="ECO:0000313" key="2">
    <source>
        <dbReference type="Proteomes" id="UP000076962"/>
    </source>
</evidence>
<name>A0A176RU42_9GAMM</name>
<accession>A0A176RU42</accession>
<evidence type="ECO:0000313" key="1">
    <source>
        <dbReference type="EMBL" id="OAD19273.1"/>
    </source>
</evidence>
<dbReference type="Proteomes" id="UP000076962">
    <property type="component" value="Unassembled WGS sequence"/>
</dbReference>
<feature type="non-terminal residue" evidence="1">
    <location>
        <position position="1"/>
    </location>
</feature>
<dbReference type="EMBL" id="LUTY01002868">
    <property type="protein sequence ID" value="OAD19273.1"/>
    <property type="molecule type" value="Genomic_DNA"/>
</dbReference>
<keyword evidence="2" id="KW-1185">Reference proteome</keyword>
<comment type="caution">
    <text evidence="1">The sequence shown here is derived from an EMBL/GenBank/DDBJ whole genome shotgun (WGS) entry which is preliminary data.</text>
</comment>